<sequence length="374" mass="41829">MAPSYSIYTCIFLLSLLMIMFMASSRPIDAAEIPAAILIRVDPSGKGDYRKIQDAIDAVPSNNKEVVFILVKPGIYKEKIVNIFESPTFSVLASDFVARYLTIQNTHGAGAKAVALRVSRDRAAFFGSRILFYQDTLLDDTERHYYSSCYIEGAVDFICGMPLLFLRGAICIHPRKEMQLSQPNAGSHLLRTQALLSWVVVFALTYMSHAILAQGWDDRGDSSKQSSVLYRGYKCYGPGANTKKRVEWSRELTGEEAQPCLTKNMIGGKIGSNQRQPVSRKLQLPNLTIPLGMPNHEDLKKARSAFVGRERMEMVKTVQGLLGKLGRHCYAVLCVSLILVSVTIAHMVYAMQDQPKDARERTKRRLRSLHGPFS</sequence>
<dbReference type="GO" id="GO:0030599">
    <property type="term" value="F:pectinesterase activity"/>
    <property type="evidence" value="ECO:0000318"/>
    <property type="project" value="GO_Central"/>
</dbReference>
<dbReference type="GO" id="GO:0042545">
    <property type="term" value="P:cell wall modification"/>
    <property type="evidence" value="ECO:0007669"/>
    <property type="project" value="InterPro"/>
</dbReference>
<keyword evidence="5" id="KW-0063">Aspartyl esterase</keyword>
<dbReference type="InterPro" id="IPR000070">
    <property type="entry name" value="Pectinesterase_cat"/>
</dbReference>
<feature type="signal peptide" evidence="8">
    <location>
        <begin position="1"/>
        <end position="25"/>
    </location>
</feature>
<evidence type="ECO:0000256" key="8">
    <source>
        <dbReference type="SAM" id="SignalP"/>
    </source>
</evidence>
<evidence type="ECO:0000256" key="1">
    <source>
        <dbReference type="ARBA" id="ARBA00005184"/>
    </source>
</evidence>
<organism evidence="10 11">
    <name type="scientific">Theobroma cacao</name>
    <name type="common">Cacao</name>
    <name type="synonym">Cocoa</name>
    <dbReference type="NCBI Taxonomy" id="3641"/>
    <lineage>
        <taxon>Eukaryota</taxon>
        <taxon>Viridiplantae</taxon>
        <taxon>Streptophyta</taxon>
        <taxon>Embryophyta</taxon>
        <taxon>Tracheophyta</taxon>
        <taxon>Spermatophyta</taxon>
        <taxon>Magnoliopsida</taxon>
        <taxon>eudicotyledons</taxon>
        <taxon>Gunneridae</taxon>
        <taxon>Pentapetalae</taxon>
        <taxon>rosids</taxon>
        <taxon>malvids</taxon>
        <taxon>Malvales</taxon>
        <taxon>Malvaceae</taxon>
        <taxon>Byttnerioideae</taxon>
        <taxon>Theobroma</taxon>
    </lineage>
</organism>
<dbReference type="Gene3D" id="2.160.20.10">
    <property type="entry name" value="Single-stranded right-handed beta-helix, Pectin lyase-like"/>
    <property type="match status" value="3"/>
</dbReference>
<dbReference type="STRING" id="3641.A0A061GZH7"/>
<dbReference type="SUPFAM" id="SSF51126">
    <property type="entry name" value="Pectin lyase-like"/>
    <property type="match status" value="1"/>
</dbReference>
<dbReference type="PANTHER" id="PTHR31321">
    <property type="entry name" value="ACYL-COA THIOESTER HYDROLASE YBHC-RELATED"/>
    <property type="match status" value="1"/>
</dbReference>
<dbReference type="Proteomes" id="UP000026915">
    <property type="component" value="Chromosome 9"/>
</dbReference>
<dbReference type="EC" id="3.1.1.11" evidence="3"/>
<evidence type="ECO:0000313" key="10">
    <source>
        <dbReference type="EMBL" id="EOY33054.1"/>
    </source>
</evidence>
<dbReference type="HOGENOM" id="CLU_740593_0_0_1"/>
<comment type="similarity">
    <text evidence="2">Belongs to the pectinesterase family.</text>
</comment>
<keyword evidence="7" id="KW-0472">Membrane</keyword>
<feature type="domain" description="Pectinesterase catalytic" evidence="9">
    <location>
        <begin position="82"/>
        <end position="168"/>
    </location>
</feature>
<dbReference type="AlphaFoldDB" id="A0A061GZH7"/>
<dbReference type="InterPro" id="IPR011050">
    <property type="entry name" value="Pectin_lyase_fold/virulence"/>
</dbReference>
<keyword evidence="8" id="KW-0732">Signal</keyword>
<evidence type="ECO:0000256" key="5">
    <source>
        <dbReference type="ARBA" id="ARBA00023085"/>
    </source>
</evidence>
<dbReference type="OMA" id="QREYKCY"/>
<evidence type="ECO:0000256" key="7">
    <source>
        <dbReference type="SAM" id="Phobius"/>
    </source>
</evidence>
<accession>A0A061GZH7</accession>
<feature type="region of interest" description="Disordered" evidence="6">
    <location>
        <begin position="354"/>
        <end position="374"/>
    </location>
</feature>
<protein>
    <recommendedName>
        <fullName evidence="3">pectinesterase</fullName>
        <ecNumber evidence="3">3.1.1.11</ecNumber>
    </recommendedName>
</protein>
<dbReference type="UniPathway" id="UPA00545">
    <property type="reaction ID" value="UER00823"/>
</dbReference>
<feature type="chain" id="PRO_5011113821" description="pectinesterase" evidence="8">
    <location>
        <begin position="26"/>
        <end position="374"/>
    </location>
</feature>
<dbReference type="Pfam" id="PF01095">
    <property type="entry name" value="Pectinesterase"/>
    <property type="match status" value="1"/>
</dbReference>
<dbReference type="eggNOG" id="ENOG502QSQ4">
    <property type="taxonomic scope" value="Eukaryota"/>
</dbReference>
<keyword evidence="11" id="KW-1185">Reference proteome</keyword>
<evidence type="ECO:0000256" key="2">
    <source>
        <dbReference type="ARBA" id="ARBA00008891"/>
    </source>
</evidence>
<keyword evidence="7" id="KW-0812">Transmembrane</keyword>
<evidence type="ECO:0000256" key="6">
    <source>
        <dbReference type="SAM" id="MobiDB-lite"/>
    </source>
</evidence>
<evidence type="ECO:0000259" key="9">
    <source>
        <dbReference type="Pfam" id="PF01095"/>
    </source>
</evidence>
<feature type="transmembrane region" description="Helical" evidence="7">
    <location>
        <begin position="330"/>
        <end position="351"/>
    </location>
</feature>
<reference evidence="10 11" key="1">
    <citation type="journal article" date="2013" name="Genome Biol.">
        <title>The genome sequence of the most widely cultivated cacao type and its use to identify candidate genes regulating pod color.</title>
        <authorList>
            <person name="Motamayor J.C."/>
            <person name="Mockaitis K."/>
            <person name="Schmutz J."/>
            <person name="Haiminen N."/>
            <person name="Iii D.L."/>
            <person name="Cornejo O."/>
            <person name="Findley S.D."/>
            <person name="Zheng P."/>
            <person name="Utro F."/>
            <person name="Royaert S."/>
            <person name="Saski C."/>
            <person name="Jenkins J."/>
            <person name="Podicheti R."/>
            <person name="Zhao M."/>
            <person name="Scheffler B.E."/>
            <person name="Stack J.C."/>
            <person name="Feltus F.A."/>
            <person name="Mustiga G.M."/>
            <person name="Amores F."/>
            <person name="Phillips W."/>
            <person name="Marelli J.P."/>
            <person name="May G.D."/>
            <person name="Shapiro H."/>
            <person name="Ma J."/>
            <person name="Bustamante C.D."/>
            <person name="Schnell R.J."/>
            <person name="Main D."/>
            <person name="Gilbert D."/>
            <person name="Parida L."/>
            <person name="Kuhn D.N."/>
        </authorList>
    </citation>
    <scope>NUCLEOTIDE SEQUENCE [LARGE SCALE GENOMIC DNA]</scope>
    <source>
        <strain evidence="11">cv. Matina 1-6</strain>
    </source>
</reference>
<dbReference type="InterPro" id="IPR012334">
    <property type="entry name" value="Pectin_lyas_fold"/>
</dbReference>
<comment type="pathway">
    <text evidence="1">Glycan metabolism; pectin degradation; 2-dehydro-3-deoxy-D-gluconate from pectin: step 1/5.</text>
</comment>
<keyword evidence="7" id="KW-1133">Transmembrane helix</keyword>
<proteinExistence type="inferred from homology"/>
<name>A0A061GZH7_THECC</name>
<dbReference type="EMBL" id="CM001887">
    <property type="protein sequence ID" value="EOY33054.1"/>
    <property type="molecule type" value="Genomic_DNA"/>
</dbReference>
<dbReference type="GO" id="GO:0045490">
    <property type="term" value="P:pectin catabolic process"/>
    <property type="evidence" value="ECO:0000318"/>
    <property type="project" value="GO_Central"/>
</dbReference>
<dbReference type="PANTHER" id="PTHR31321:SF77">
    <property type="entry name" value="PECTINESTERASE CATALYTIC DOMAIN-CONTAINING PROTEIN"/>
    <property type="match status" value="1"/>
</dbReference>
<dbReference type="InParanoid" id="A0A061GZH7"/>
<evidence type="ECO:0000256" key="4">
    <source>
        <dbReference type="ARBA" id="ARBA00022801"/>
    </source>
</evidence>
<dbReference type="Gramene" id="EOY33054">
    <property type="protein sequence ID" value="EOY33054"/>
    <property type="gene ID" value="TCM_041058"/>
</dbReference>
<gene>
    <name evidence="10" type="ORF">TCM_041058</name>
</gene>
<evidence type="ECO:0000256" key="3">
    <source>
        <dbReference type="ARBA" id="ARBA00013229"/>
    </source>
</evidence>
<evidence type="ECO:0000313" key="11">
    <source>
        <dbReference type="Proteomes" id="UP000026915"/>
    </source>
</evidence>
<keyword evidence="4" id="KW-0378">Hydrolase</keyword>